<keyword evidence="1" id="KW-0812">Transmembrane</keyword>
<dbReference type="STRING" id="1618563.UU12_C0012G0006"/>
<dbReference type="AlphaFoldDB" id="A0A0G0VFW0"/>
<keyword evidence="1" id="KW-0472">Membrane</keyword>
<gene>
    <name evidence="2" type="ORF">UU12_C0012G0006</name>
</gene>
<proteinExistence type="predicted"/>
<sequence>MDQDHAPLGQRPPGAAAPKDIFVNTNQVRSQPQPLVVPVIPPPAKKGIPKFLIFGGVGVVVLLVVFLITKLLITKKPASGELIWWGLWEDESTVAPLISAYQESHSNVKITYKRQSQQDYRERLTSALAKKTGPDIFTFHNTWVPMFRNELDSLPASIMSPSDFAKFFYPIISSDLISGSSIVGIPLGYDALTLYVNEDIFNKAGATFPVTWDDLRKTAISLTIKDDQGVITQAGVSLGRTENIDHWPEILALLMLQNGADLGRPTGRLAEDALNFFVQFTTVDGVWDATLPSSTQAFAAGKLAMYIGPSWRSFEIEQQNSNLKFKTVPVPQLPKDNPKQPDITYATYWAQGVWSGSSKKAVVWDFLKFLSTQDSLQKLYANEAQVRSFGEPYPRPDMANLLTNHPLVGSIVSQAPGAVTWYLASRTFDGPTGINTLLVNYFADAVNSVADGKLTANKALTTAADGVAQVLKQYGLVAK</sequence>
<dbReference type="Gene3D" id="3.40.190.10">
    <property type="entry name" value="Periplasmic binding protein-like II"/>
    <property type="match status" value="1"/>
</dbReference>
<dbReference type="EMBL" id="LBZK01000012">
    <property type="protein sequence ID" value="KKR70950.1"/>
    <property type="molecule type" value="Genomic_DNA"/>
</dbReference>
<dbReference type="SUPFAM" id="SSF53850">
    <property type="entry name" value="Periplasmic binding protein-like II"/>
    <property type="match status" value="1"/>
</dbReference>
<evidence type="ECO:0000313" key="3">
    <source>
        <dbReference type="Proteomes" id="UP000034562"/>
    </source>
</evidence>
<accession>A0A0G0VFW0</accession>
<protein>
    <submittedName>
        <fullName evidence="2">ABC transporter, substrate-binding protein</fullName>
    </submittedName>
</protein>
<dbReference type="InterPro" id="IPR050490">
    <property type="entry name" value="Bact_solute-bd_prot1"/>
</dbReference>
<dbReference type="InterPro" id="IPR006059">
    <property type="entry name" value="SBP"/>
</dbReference>
<evidence type="ECO:0000256" key="1">
    <source>
        <dbReference type="SAM" id="Phobius"/>
    </source>
</evidence>
<feature type="transmembrane region" description="Helical" evidence="1">
    <location>
        <begin position="51"/>
        <end position="73"/>
    </location>
</feature>
<comment type="caution">
    <text evidence="2">The sequence shown here is derived from an EMBL/GenBank/DDBJ whole genome shotgun (WGS) entry which is preliminary data.</text>
</comment>
<evidence type="ECO:0000313" key="2">
    <source>
        <dbReference type="EMBL" id="KKR70950.1"/>
    </source>
</evidence>
<dbReference type="PANTHER" id="PTHR43649">
    <property type="entry name" value="ARABINOSE-BINDING PROTEIN-RELATED"/>
    <property type="match status" value="1"/>
</dbReference>
<organism evidence="2 3">
    <name type="scientific">Candidatus Woesebacteria bacterium GW2011_GWA2_40_7b</name>
    <dbReference type="NCBI Taxonomy" id="1618563"/>
    <lineage>
        <taxon>Bacteria</taxon>
        <taxon>Candidatus Woeseibacteriota</taxon>
    </lineage>
</organism>
<keyword evidence="1" id="KW-1133">Transmembrane helix</keyword>
<dbReference type="Pfam" id="PF01547">
    <property type="entry name" value="SBP_bac_1"/>
    <property type="match status" value="1"/>
</dbReference>
<reference evidence="2 3" key="1">
    <citation type="journal article" date="2015" name="Nature">
        <title>rRNA introns, odd ribosomes, and small enigmatic genomes across a large radiation of phyla.</title>
        <authorList>
            <person name="Brown C.T."/>
            <person name="Hug L.A."/>
            <person name="Thomas B.C."/>
            <person name="Sharon I."/>
            <person name="Castelle C.J."/>
            <person name="Singh A."/>
            <person name="Wilkins M.J."/>
            <person name="Williams K.H."/>
            <person name="Banfield J.F."/>
        </authorList>
    </citation>
    <scope>NUCLEOTIDE SEQUENCE [LARGE SCALE GENOMIC DNA]</scope>
</reference>
<dbReference type="Proteomes" id="UP000034562">
    <property type="component" value="Unassembled WGS sequence"/>
</dbReference>
<dbReference type="PANTHER" id="PTHR43649:SF12">
    <property type="entry name" value="DIACETYLCHITOBIOSE BINDING PROTEIN DASA"/>
    <property type="match status" value="1"/>
</dbReference>
<name>A0A0G0VFW0_9BACT</name>